<dbReference type="Gene3D" id="2.60.120.260">
    <property type="entry name" value="Galactose-binding domain-like"/>
    <property type="match status" value="1"/>
</dbReference>
<dbReference type="EMBL" id="JAILXK010000002">
    <property type="protein sequence ID" value="MBY4638397.1"/>
    <property type="molecule type" value="Genomic_DNA"/>
</dbReference>
<gene>
    <name evidence="5" type="ORF">K5P26_14735</name>
</gene>
<dbReference type="InterPro" id="IPR008979">
    <property type="entry name" value="Galactose-bd-like_sf"/>
</dbReference>
<dbReference type="InterPro" id="IPR054593">
    <property type="entry name" value="Beta-mannosidase-like_N2"/>
</dbReference>
<dbReference type="PANTHER" id="PTHR43817:SF1">
    <property type="entry name" value="HYDROLASE, FAMILY 43, PUTATIVE (AFU_ORTHOLOGUE AFUA_3G01660)-RELATED"/>
    <property type="match status" value="1"/>
</dbReference>
<organism evidence="5 6">
    <name type="scientific">Sphingopyxis jiangsuensis</name>
    <dbReference type="NCBI Taxonomy" id="2871171"/>
    <lineage>
        <taxon>Bacteria</taxon>
        <taxon>Pseudomonadati</taxon>
        <taxon>Pseudomonadota</taxon>
        <taxon>Alphaproteobacteria</taxon>
        <taxon>Sphingomonadales</taxon>
        <taxon>Sphingomonadaceae</taxon>
        <taxon>Sphingopyxis</taxon>
    </lineage>
</organism>
<dbReference type="PANTHER" id="PTHR43817">
    <property type="entry name" value="GLYCOSYL HYDROLASE"/>
    <property type="match status" value="1"/>
</dbReference>
<evidence type="ECO:0000313" key="5">
    <source>
        <dbReference type="EMBL" id="MBY4638397.1"/>
    </source>
</evidence>
<name>A0ABS7MH96_9SPHN</name>
<feature type="domain" description="Beta-mannosidase-like galactose-binding" evidence="4">
    <location>
        <begin position="977"/>
        <end position="1050"/>
    </location>
</feature>
<evidence type="ECO:0000256" key="2">
    <source>
        <dbReference type="ARBA" id="ARBA00022801"/>
    </source>
</evidence>
<feature type="chain" id="PRO_5047527787" evidence="3">
    <location>
        <begin position="24"/>
        <end position="1093"/>
    </location>
</feature>
<reference evidence="5" key="1">
    <citation type="submission" date="2021-08" db="EMBL/GenBank/DDBJ databases">
        <title>Sphingopyxis panaciterrulae sp. nov., isolated from the surface water of the Yellow Sea.</title>
        <authorList>
            <person name="Gao Z."/>
            <person name="Zhang D."/>
            <person name="Zhang A."/>
        </authorList>
    </citation>
    <scope>NUCLEOTIDE SEQUENCE</scope>
    <source>
        <strain evidence="5">XHP0097</strain>
    </source>
</reference>
<feature type="signal peptide" evidence="3">
    <location>
        <begin position="1"/>
        <end position="23"/>
    </location>
</feature>
<keyword evidence="2 5" id="KW-0378">Hydrolase</keyword>
<evidence type="ECO:0000256" key="1">
    <source>
        <dbReference type="ARBA" id="ARBA00022729"/>
    </source>
</evidence>
<sequence>MGRGRLAAIFFACLPLGSGSAWSAETGPVPSINALEEEFKTPPPDARPRVWWHWMGGNVTESGISRDLEWMSRIGLGGAQIFNVELQTPQIVPPTRFGEARWGDMIRHAVATAQEYGLELAVAASPGWSETGGPWVTPAQAMKKLVWSEVEVEGGRTLSIELPSLPDVAGPFQNMDAERGAFVHRDAAPAPRYARDVRVIAFPAPPDAAIIAPSCVRTSEGIVSAPLLWDGDHSAAMIVDTQADRSASLVYCFDAPVTARSATLSIRLPADYPGAPPPPSPELQVSDDGKDYRSIGRFDLVAPQNSITFDQASGRYFRLQWPDLRGVVDARGRPMATRIPVVEFSLSASPRIHRFEEKAGFAVGVDLVDAPTPAVAMRDVVALSSVVDISDKLTAGGRIEWHAPPGRWIIQRFGWSLTGSMNGPAPAAATGLEVDKLDPRHVRSYLDQYAGHFPVPMGGKGIGALMLDSYEAGAQNWTDNMLAEFVRRNGYPLENWLPALTGRIVASASQSDRVLWDFRRTLGALMSEAHYGAIAAYARENGIKLYSEAHESHRAFIGDGIDAKRHADVPMSAIWVERPAAPFKADIRESASVAHVYGQALVAAESFTAAGNAYGFDPASLKATADIALASGLNQFVIHTSVHQPAEEKPGLGLGPFGQWFTRHETWADNAKPWIDYLARSSHLLQQGVFQADIAYFYGEDSNVTTKFGKRLPDIPAGYAYDFVNAHGLNNALRMADGKLVSDGGTAYRLLVIDPDVQWMSLETLRRIATLVEQGLVLVGDRPNGTPSAADDSEEFQRLADRLWPADRRASHASTRNIFCGRCLEQALGELALGPDVLAVSGEVDFVHRKLRDGDIYFVRETRGEDAGHAISFRRSGMVPEVWDAVSGRIYRAEFRDDGKITTVSLPLGPSESAFVLFRPFPGDRQRPRLPSGELRNVVLIDGEWTLRWGDREIRLDQGLFDWTASEDIDLRHYSGKATYNISFTLPDDWPGKGGRAVIDLGKLGNLARVRLNGEDLGGAWNPPYRIDTSGALRKGENVLEVDITNLWRNRMIADAGVDSDRRRTWASHAPFAADMPLQSSGLLGPVRLGLEE</sequence>
<protein>
    <submittedName>
        <fullName evidence="5">Glycoside hydrolase</fullName>
    </submittedName>
</protein>
<accession>A0ABS7MH96</accession>
<evidence type="ECO:0000259" key="4">
    <source>
        <dbReference type="Pfam" id="PF22666"/>
    </source>
</evidence>
<evidence type="ECO:0000256" key="3">
    <source>
        <dbReference type="SAM" id="SignalP"/>
    </source>
</evidence>
<proteinExistence type="predicted"/>
<dbReference type="Pfam" id="PF22666">
    <property type="entry name" value="Glyco_hydro_2_N2"/>
    <property type="match status" value="1"/>
</dbReference>
<keyword evidence="1 3" id="KW-0732">Signal</keyword>
<dbReference type="Proteomes" id="UP001166571">
    <property type="component" value="Unassembled WGS sequence"/>
</dbReference>
<keyword evidence="6" id="KW-1185">Reference proteome</keyword>
<dbReference type="SUPFAM" id="SSF49785">
    <property type="entry name" value="Galactose-binding domain-like"/>
    <property type="match status" value="1"/>
</dbReference>
<dbReference type="GO" id="GO:0016787">
    <property type="term" value="F:hydrolase activity"/>
    <property type="evidence" value="ECO:0007669"/>
    <property type="project" value="UniProtKB-KW"/>
</dbReference>
<evidence type="ECO:0000313" key="6">
    <source>
        <dbReference type="Proteomes" id="UP001166571"/>
    </source>
</evidence>
<dbReference type="NCBIfam" id="NF045579">
    <property type="entry name" value="rhamnoside_JR"/>
    <property type="match status" value="1"/>
</dbReference>
<dbReference type="Pfam" id="PF17132">
    <property type="entry name" value="Glyco_hydro_106"/>
    <property type="match status" value="1"/>
</dbReference>
<comment type="caution">
    <text evidence="5">The sequence shown here is derived from an EMBL/GenBank/DDBJ whole genome shotgun (WGS) entry which is preliminary data.</text>
</comment>